<dbReference type="PANTHER" id="PTHR34148:SF1">
    <property type="entry name" value="ADENOSYLCOBINAMIDE-GDP RIBAZOLETRANSFERASE"/>
    <property type="match status" value="1"/>
</dbReference>
<evidence type="ECO:0000256" key="16">
    <source>
        <dbReference type="ARBA" id="ARBA00032853"/>
    </source>
</evidence>
<dbReference type="HOGENOM" id="CLU_057426_1_2_0"/>
<dbReference type="STRING" id="330214.NIDE2663"/>
<keyword evidence="7 19" id="KW-1003">Cell membrane</keyword>
<evidence type="ECO:0000256" key="2">
    <source>
        <dbReference type="ARBA" id="ARBA00004651"/>
    </source>
</evidence>
<comment type="function">
    <text evidence="14 19">Joins adenosylcobinamide-GDP and alpha-ribazole to generate adenosylcobalamin (Ado-cobalamin). Also synthesizes adenosylcobalamin 5'-phosphate from adenosylcobinamide-GDP and alpha-ribazole 5'-phosphate.</text>
</comment>
<keyword evidence="13 19" id="KW-0472">Membrane</keyword>
<evidence type="ECO:0000256" key="7">
    <source>
        <dbReference type="ARBA" id="ARBA00022475"/>
    </source>
</evidence>
<evidence type="ECO:0000256" key="5">
    <source>
        <dbReference type="ARBA" id="ARBA00013200"/>
    </source>
</evidence>
<evidence type="ECO:0000256" key="3">
    <source>
        <dbReference type="ARBA" id="ARBA00004663"/>
    </source>
</evidence>
<dbReference type="GO" id="GO:0008818">
    <property type="term" value="F:cobalamin 5'-phosphate synthase activity"/>
    <property type="evidence" value="ECO:0007669"/>
    <property type="project" value="UniProtKB-UniRule"/>
</dbReference>
<organism evidence="20 21">
    <name type="scientific">Nitrospira defluvii</name>
    <dbReference type="NCBI Taxonomy" id="330214"/>
    <lineage>
        <taxon>Bacteria</taxon>
        <taxon>Pseudomonadati</taxon>
        <taxon>Nitrospirota</taxon>
        <taxon>Nitrospiria</taxon>
        <taxon>Nitrospirales</taxon>
        <taxon>Nitrospiraceae</taxon>
        <taxon>Nitrospira</taxon>
    </lineage>
</organism>
<comment type="subcellular location">
    <subcellularLocation>
        <location evidence="2 19">Cell membrane</location>
        <topology evidence="2 19">Multi-pass membrane protein</topology>
    </subcellularLocation>
</comment>
<evidence type="ECO:0000256" key="6">
    <source>
        <dbReference type="ARBA" id="ARBA00015850"/>
    </source>
</evidence>
<evidence type="ECO:0000256" key="15">
    <source>
        <dbReference type="ARBA" id="ARBA00032605"/>
    </source>
</evidence>
<evidence type="ECO:0000256" key="19">
    <source>
        <dbReference type="HAMAP-Rule" id="MF_00719"/>
    </source>
</evidence>
<evidence type="ECO:0000313" key="20">
    <source>
        <dbReference type="EMBL" id="CBK42369.1"/>
    </source>
</evidence>
<feature type="transmembrane region" description="Helical" evidence="19">
    <location>
        <begin position="183"/>
        <end position="216"/>
    </location>
</feature>
<comment type="catalytic activity">
    <reaction evidence="18 19">
        <text>alpha-ribazole 5'-phosphate + adenosylcob(III)inamide-GDP = adenosylcob(III)alamin 5'-phosphate + GMP + H(+)</text>
        <dbReference type="Rhea" id="RHEA:23560"/>
        <dbReference type="ChEBI" id="CHEBI:15378"/>
        <dbReference type="ChEBI" id="CHEBI:57918"/>
        <dbReference type="ChEBI" id="CHEBI:58115"/>
        <dbReference type="ChEBI" id="CHEBI:60487"/>
        <dbReference type="ChEBI" id="CHEBI:60493"/>
        <dbReference type="EC" id="2.7.8.26"/>
    </reaction>
</comment>
<dbReference type="InterPro" id="IPR003805">
    <property type="entry name" value="CobS"/>
</dbReference>
<dbReference type="GO" id="GO:0009236">
    <property type="term" value="P:cobalamin biosynthetic process"/>
    <property type="evidence" value="ECO:0007669"/>
    <property type="project" value="UniProtKB-UniRule"/>
</dbReference>
<feature type="transmembrane region" description="Helical" evidence="19">
    <location>
        <begin position="141"/>
        <end position="163"/>
    </location>
</feature>
<evidence type="ECO:0000256" key="8">
    <source>
        <dbReference type="ARBA" id="ARBA00022573"/>
    </source>
</evidence>
<dbReference type="NCBIfam" id="TIGR00317">
    <property type="entry name" value="cobS"/>
    <property type="match status" value="1"/>
</dbReference>
<dbReference type="eggNOG" id="COG0368">
    <property type="taxonomic scope" value="Bacteria"/>
</dbReference>
<comment type="pathway">
    <text evidence="3 19">Cofactor biosynthesis; adenosylcobalamin biosynthesis; adenosylcobalamin from cob(II)yrinate a,c-diamide: step 7/7.</text>
</comment>
<keyword evidence="21" id="KW-1185">Reference proteome</keyword>
<dbReference type="KEGG" id="nde:NIDE2663"/>
<dbReference type="AlphaFoldDB" id="D8PGI2"/>
<dbReference type="GO" id="GO:0005886">
    <property type="term" value="C:plasma membrane"/>
    <property type="evidence" value="ECO:0007669"/>
    <property type="project" value="UniProtKB-SubCell"/>
</dbReference>
<proteinExistence type="inferred from homology"/>
<dbReference type="Pfam" id="PF02654">
    <property type="entry name" value="CobS"/>
    <property type="match status" value="1"/>
</dbReference>
<dbReference type="HAMAP" id="MF_00719">
    <property type="entry name" value="CobS"/>
    <property type="match status" value="1"/>
</dbReference>
<sequence length="254" mass="26684">MAAMTRPFVFAWHFLTAIPISRSHHEPSSAELATSMAWYSTVGLLIGGFLAAADIALRLFLAAEVVNVLLIVLLVLLTRGLHQDGLADTLDGLAGGRTVADRLRIMRDPSVGALGATGLFLSLLLRYAGLLALPQPVRLPVLLCMPALGRWAMVSVAWASPYARSEGGLAAAFLTHLSWQHVLLASFVLACALTAGLGVNAAAATIGLGALVVVVVRRGCQAWFGGVTGDLLGATNEVIEILFLLSIPVLVMAR</sequence>
<name>D8PGI2_9BACT</name>
<dbReference type="UniPathway" id="UPA00148">
    <property type="reaction ID" value="UER00238"/>
</dbReference>
<evidence type="ECO:0000256" key="18">
    <source>
        <dbReference type="ARBA" id="ARBA00049504"/>
    </source>
</evidence>
<evidence type="ECO:0000256" key="14">
    <source>
        <dbReference type="ARBA" id="ARBA00025228"/>
    </source>
</evidence>
<protein>
    <recommendedName>
        <fullName evidence="6 19">Adenosylcobinamide-GDP ribazoletransferase</fullName>
        <ecNumber evidence="5 19">2.7.8.26</ecNumber>
    </recommendedName>
    <alternativeName>
        <fullName evidence="16 19">Cobalamin synthase</fullName>
    </alternativeName>
    <alternativeName>
        <fullName evidence="15 19">Cobalamin-5'-phosphate synthase</fullName>
    </alternativeName>
</protein>
<evidence type="ECO:0000313" key="21">
    <source>
        <dbReference type="Proteomes" id="UP000001660"/>
    </source>
</evidence>
<keyword evidence="12 19" id="KW-1133">Transmembrane helix</keyword>
<accession>D8PGI2</accession>
<evidence type="ECO:0000256" key="1">
    <source>
        <dbReference type="ARBA" id="ARBA00001946"/>
    </source>
</evidence>
<evidence type="ECO:0000256" key="11">
    <source>
        <dbReference type="ARBA" id="ARBA00022842"/>
    </source>
</evidence>
<dbReference type="GO" id="GO:0051073">
    <property type="term" value="F:adenosylcobinamide-GDP ribazoletransferase activity"/>
    <property type="evidence" value="ECO:0007669"/>
    <property type="project" value="UniProtKB-UniRule"/>
</dbReference>
<evidence type="ECO:0000256" key="10">
    <source>
        <dbReference type="ARBA" id="ARBA00022692"/>
    </source>
</evidence>
<comment type="similarity">
    <text evidence="4 19">Belongs to the CobS family.</text>
</comment>
<keyword evidence="8 19" id="KW-0169">Cobalamin biosynthesis</keyword>
<comment type="catalytic activity">
    <reaction evidence="17 19">
        <text>alpha-ribazole + adenosylcob(III)inamide-GDP = adenosylcob(III)alamin + GMP + H(+)</text>
        <dbReference type="Rhea" id="RHEA:16049"/>
        <dbReference type="ChEBI" id="CHEBI:10329"/>
        <dbReference type="ChEBI" id="CHEBI:15378"/>
        <dbReference type="ChEBI" id="CHEBI:18408"/>
        <dbReference type="ChEBI" id="CHEBI:58115"/>
        <dbReference type="ChEBI" id="CHEBI:60487"/>
        <dbReference type="EC" id="2.7.8.26"/>
    </reaction>
</comment>
<evidence type="ECO:0000256" key="13">
    <source>
        <dbReference type="ARBA" id="ARBA00023136"/>
    </source>
</evidence>
<feature type="transmembrane region" description="Helical" evidence="19">
    <location>
        <begin position="33"/>
        <end position="52"/>
    </location>
</feature>
<dbReference type="Proteomes" id="UP000001660">
    <property type="component" value="Chromosome"/>
</dbReference>
<gene>
    <name evidence="19 20" type="primary">cobS</name>
    <name evidence="20" type="ORF">NIDE2663</name>
</gene>
<comment type="cofactor">
    <cofactor evidence="1 19">
        <name>Mg(2+)</name>
        <dbReference type="ChEBI" id="CHEBI:18420"/>
    </cofactor>
</comment>
<evidence type="ECO:0000256" key="9">
    <source>
        <dbReference type="ARBA" id="ARBA00022679"/>
    </source>
</evidence>
<dbReference type="PANTHER" id="PTHR34148">
    <property type="entry name" value="ADENOSYLCOBINAMIDE-GDP RIBAZOLETRANSFERASE"/>
    <property type="match status" value="1"/>
</dbReference>
<reference evidence="20 21" key="1">
    <citation type="journal article" date="2010" name="Proc. Natl. Acad. Sci. U.S.A.">
        <title>A Nitrospira metagenome illuminates the physiology and evolution of globally important nitrite-oxidizing bacteria.</title>
        <authorList>
            <person name="Lucker S."/>
            <person name="Wagner M."/>
            <person name="Maixner F."/>
            <person name="Pelletier E."/>
            <person name="Koch H."/>
            <person name="Vacherie B."/>
            <person name="Rattei T."/>
            <person name="Sinninghe Damste J."/>
            <person name="Spieck E."/>
            <person name="Le Paslier D."/>
            <person name="Daims H."/>
        </authorList>
    </citation>
    <scope>NUCLEOTIDE SEQUENCE [LARGE SCALE GENOMIC DNA]</scope>
</reference>
<dbReference type="EMBL" id="FP929003">
    <property type="protein sequence ID" value="CBK42369.1"/>
    <property type="molecule type" value="Genomic_DNA"/>
</dbReference>
<keyword evidence="11 19" id="KW-0460">Magnesium</keyword>
<evidence type="ECO:0000256" key="17">
    <source>
        <dbReference type="ARBA" id="ARBA00048623"/>
    </source>
</evidence>
<evidence type="ECO:0000256" key="12">
    <source>
        <dbReference type="ARBA" id="ARBA00022989"/>
    </source>
</evidence>
<feature type="transmembrane region" description="Helical" evidence="19">
    <location>
        <begin position="59"/>
        <end position="77"/>
    </location>
</feature>
<dbReference type="EC" id="2.7.8.26" evidence="5 19"/>
<keyword evidence="10 19" id="KW-0812">Transmembrane</keyword>
<feature type="transmembrane region" description="Helical" evidence="19">
    <location>
        <begin position="111"/>
        <end position="129"/>
    </location>
</feature>
<evidence type="ECO:0000256" key="4">
    <source>
        <dbReference type="ARBA" id="ARBA00010561"/>
    </source>
</evidence>
<dbReference type="OrthoDB" id="9794626at2"/>
<keyword evidence="9 19" id="KW-0808">Transferase</keyword>